<dbReference type="SUPFAM" id="SSF88723">
    <property type="entry name" value="PIN domain-like"/>
    <property type="match status" value="1"/>
</dbReference>
<evidence type="ECO:0000256" key="6">
    <source>
        <dbReference type="ARBA" id="ARBA00022695"/>
    </source>
</evidence>
<comment type="catalytic activity">
    <reaction evidence="15 17">
        <text>DNA(n) + a 2'-deoxyribonucleoside 5'-triphosphate = DNA(n+1) + diphosphate</text>
        <dbReference type="Rhea" id="RHEA:22508"/>
        <dbReference type="Rhea" id="RHEA-COMP:17339"/>
        <dbReference type="Rhea" id="RHEA-COMP:17340"/>
        <dbReference type="ChEBI" id="CHEBI:33019"/>
        <dbReference type="ChEBI" id="CHEBI:61560"/>
        <dbReference type="ChEBI" id="CHEBI:173112"/>
        <dbReference type="EC" id="2.7.7.7"/>
    </reaction>
</comment>
<dbReference type="SUPFAM" id="SSF56672">
    <property type="entry name" value="DNA/RNA polymerases"/>
    <property type="match status" value="1"/>
</dbReference>
<dbReference type="GO" id="GO:0003887">
    <property type="term" value="F:DNA-directed DNA polymerase activity"/>
    <property type="evidence" value="ECO:0007669"/>
    <property type="project" value="UniProtKB-UniRule"/>
</dbReference>
<dbReference type="PROSITE" id="PS00447">
    <property type="entry name" value="DNA_POLYMERASE_A"/>
    <property type="match status" value="1"/>
</dbReference>
<dbReference type="CDD" id="cd08637">
    <property type="entry name" value="DNA_pol_A_pol_I_C"/>
    <property type="match status" value="1"/>
</dbReference>
<dbReference type="InterPro" id="IPR020046">
    <property type="entry name" value="5-3_exonucl_a-hlix_arch_N"/>
</dbReference>
<dbReference type="AlphaFoldDB" id="A0AAE6TWC8"/>
<dbReference type="SMART" id="SM00475">
    <property type="entry name" value="53EXOc"/>
    <property type="match status" value="1"/>
</dbReference>
<dbReference type="FunFam" id="1.20.1060.10:FF:000001">
    <property type="entry name" value="DNA polymerase I"/>
    <property type="match status" value="1"/>
</dbReference>
<dbReference type="PANTHER" id="PTHR10133">
    <property type="entry name" value="DNA POLYMERASE I"/>
    <property type="match status" value="1"/>
</dbReference>
<evidence type="ECO:0000256" key="2">
    <source>
        <dbReference type="ARBA" id="ARBA00011541"/>
    </source>
</evidence>
<dbReference type="SUPFAM" id="SSF53098">
    <property type="entry name" value="Ribonuclease H-like"/>
    <property type="match status" value="1"/>
</dbReference>
<dbReference type="EMBL" id="CP045562">
    <property type="protein sequence ID" value="QFX92547.1"/>
    <property type="molecule type" value="Genomic_DNA"/>
</dbReference>
<dbReference type="PANTHER" id="PTHR10133:SF27">
    <property type="entry name" value="DNA POLYMERASE NU"/>
    <property type="match status" value="1"/>
</dbReference>
<keyword evidence="5 17" id="KW-0808">Transferase</keyword>
<dbReference type="InterPro" id="IPR001098">
    <property type="entry name" value="DNA-dir_DNA_pol_A_palm_dom"/>
</dbReference>
<dbReference type="Gene3D" id="3.30.70.370">
    <property type="match status" value="1"/>
</dbReference>
<evidence type="ECO:0000313" key="21">
    <source>
        <dbReference type="EMBL" id="QFX92547.1"/>
    </source>
</evidence>
<evidence type="ECO:0000256" key="14">
    <source>
        <dbReference type="ARBA" id="ARBA00023204"/>
    </source>
</evidence>
<dbReference type="InterPro" id="IPR020045">
    <property type="entry name" value="DNA_polI_H3TH"/>
</dbReference>
<evidence type="ECO:0000256" key="12">
    <source>
        <dbReference type="ARBA" id="ARBA00022932"/>
    </source>
</evidence>
<keyword evidence="10" id="KW-0378">Hydrolase</keyword>
<keyword evidence="9 17" id="KW-0227">DNA damage</keyword>
<comment type="similarity">
    <text evidence="1 17">Belongs to the DNA polymerase type-A family.</text>
</comment>
<dbReference type="InterPro" id="IPR002562">
    <property type="entry name" value="3'-5'_exonuclease_dom"/>
</dbReference>
<dbReference type="InterPro" id="IPR036397">
    <property type="entry name" value="RNaseH_sf"/>
</dbReference>
<dbReference type="InterPro" id="IPR054690">
    <property type="entry name" value="DNA_polI_exonuclease"/>
</dbReference>
<keyword evidence="13 17" id="KW-0238">DNA-binding</keyword>
<dbReference type="GO" id="GO:0003677">
    <property type="term" value="F:DNA binding"/>
    <property type="evidence" value="ECO:0007669"/>
    <property type="project" value="UniProtKB-UniRule"/>
</dbReference>
<dbReference type="InterPro" id="IPR029060">
    <property type="entry name" value="PIN-like_dom_sf"/>
</dbReference>
<feature type="domain" description="DNA-directed DNA polymerase family A palm" evidence="20">
    <location>
        <begin position="642"/>
        <end position="850"/>
    </location>
</feature>
<dbReference type="FunFam" id="1.10.150.20:FF:000002">
    <property type="entry name" value="DNA polymerase I"/>
    <property type="match status" value="1"/>
</dbReference>
<feature type="domain" description="5'-3' exonuclease" evidence="19">
    <location>
        <begin position="4"/>
        <end position="267"/>
    </location>
</feature>
<accession>A0AAE6TWC8</accession>
<evidence type="ECO:0000256" key="11">
    <source>
        <dbReference type="ARBA" id="ARBA00022839"/>
    </source>
</evidence>
<dbReference type="Pfam" id="PF22619">
    <property type="entry name" value="DNA_polI_exo1"/>
    <property type="match status" value="1"/>
</dbReference>
<keyword evidence="8" id="KW-0540">Nuclease</keyword>
<dbReference type="Gene3D" id="1.20.1060.10">
    <property type="entry name" value="Taq DNA Polymerase, Chain T, domain 4"/>
    <property type="match status" value="1"/>
</dbReference>
<evidence type="ECO:0000256" key="17">
    <source>
        <dbReference type="RuleBase" id="RU004460"/>
    </source>
</evidence>
<dbReference type="CDD" id="cd09898">
    <property type="entry name" value="H3TH_53EXO"/>
    <property type="match status" value="1"/>
</dbReference>
<dbReference type="InterPro" id="IPR008918">
    <property type="entry name" value="HhH2"/>
</dbReference>
<keyword evidence="14 17" id="KW-0234">DNA repair</keyword>
<dbReference type="Gene3D" id="1.10.150.20">
    <property type="entry name" value="5' to 3' exonuclease, C-terminal subdomain"/>
    <property type="match status" value="2"/>
</dbReference>
<dbReference type="GO" id="GO:0008409">
    <property type="term" value="F:5'-3' exonuclease activity"/>
    <property type="evidence" value="ECO:0007669"/>
    <property type="project" value="InterPro"/>
</dbReference>
<dbReference type="InterPro" id="IPR036279">
    <property type="entry name" value="5-3_exonuclease_C_sf"/>
</dbReference>
<dbReference type="GO" id="GO:0006261">
    <property type="term" value="P:DNA-templated DNA replication"/>
    <property type="evidence" value="ECO:0007669"/>
    <property type="project" value="UniProtKB-UniRule"/>
</dbReference>
<evidence type="ECO:0000256" key="4">
    <source>
        <dbReference type="ARBA" id="ARBA00020311"/>
    </source>
</evidence>
<protein>
    <recommendedName>
        <fullName evidence="4 16">DNA polymerase I</fullName>
        <ecNumber evidence="3 16">2.7.7.7</ecNumber>
    </recommendedName>
</protein>
<feature type="domain" description="3'-5' exonuclease" evidence="18">
    <location>
        <begin position="301"/>
        <end position="475"/>
    </location>
</feature>
<evidence type="ECO:0000259" key="19">
    <source>
        <dbReference type="SMART" id="SM00475"/>
    </source>
</evidence>
<dbReference type="GO" id="GO:0008408">
    <property type="term" value="F:3'-5' exonuclease activity"/>
    <property type="evidence" value="ECO:0007669"/>
    <property type="project" value="InterPro"/>
</dbReference>
<evidence type="ECO:0000259" key="18">
    <source>
        <dbReference type="SMART" id="SM00474"/>
    </source>
</evidence>
<dbReference type="SMART" id="SM00474">
    <property type="entry name" value="35EXOc"/>
    <property type="match status" value="1"/>
</dbReference>
<evidence type="ECO:0000259" key="20">
    <source>
        <dbReference type="SMART" id="SM00482"/>
    </source>
</evidence>
<dbReference type="InterPro" id="IPR018320">
    <property type="entry name" value="DNA_polymerase_1"/>
</dbReference>
<name>A0AAE6TWC8_9LACO</name>
<dbReference type="FunFam" id="3.40.50.1010:FF:000001">
    <property type="entry name" value="DNA polymerase I"/>
    <property type="match status" value="1"/>
</dbReference>
<keyword evidence="12 17" id="KW-0239">DNA-directed DNA polymerase</keyword>
<keyword evidence="7 17" id="KW-0235">DNA replication</keyword>
<dbReference type="NCBIfam" id="NF004397">
    <property type="entry name" value="PRK05755.1"/>
    <property type="match status" value="1"/>
</dbReference>
<evidence type="ECO:0000256" key="9">
    <source>
        <dbReference type="ARBA" id="ARBA00022763"/>
    </source>
</evidence>
<dbReference type="Pfam" id="PF00476">
    <property type="entry name" value="DNA_pol_A"/>
    <property type="match status" value="1"/>
</dbReference>
<dbReference type="SMART" id="SM00482">
    <property type="entry name" value="POLAc"/>
    <property type="match status" value="1"/>
</dbReference>
<evidence type="ECO:0000313" key="22">
    <source>
        <dbReference type="Proteomes" id="UP000327194"/>
    </source>
</evidence>
<dbReference type="Gene3D" id="3.30.420.10">
    <property type="entry name" value="Ribonuclease H-like superfamily/Ribonuclease H"/>
    <property type="match status" value="1"/>
</dbReference>
<evidence type="ECO:0000256" key="7">
    <source>
        <dbReference type="ARBA" id="ARBA00022705"/>
    </source>
</evidence>
<evidence type="ECO:0000256" key="8">
    <source>
        <dbReference type="ARBA" id="ARBA00022722"/>
    </source>
</evidence>
<dbReference type="InterPro" id="IPR043502">
    <property type="entry name" value="DNA/RNA_pol_sf"/>
</dbReference>
<dbReference type="RefSeq" id="WP_153218749.1">
    <property type="nucleotide sequence ID" value="NZ_CP045562.1"/>
</dbReference>
<evidence type="ECO:0000256" key="3">
    <source>
        <dbReference type="ARBA" id="ARBA00012417"/>
    </source>
</evidence>
<dbReference type="FunFam" id="1.10.150.20:FF:000003">
    <property type="entry name" value="DNA polymerase I"/>
    <property type="match status" value="1"/>
</dbReference>
<dbReference type="CDD" id="cd09859">
    <property type="entry name" value="PIN_53EXO"/>
    <property type="match status" value="1"/>
</dbReference>
<dbReference type="Pfam" id="PF01367">
    <property type="entry name" value="5_3_exonuc"/>
    <property type="match status" value="1"/>
</dbReference>
<dbReference type="InterPro" id="IPR012337">
    <property type="entry name" value="RNaseH-like_sf"/>
</dbReference>
<sequence length="887" mass="100977">MADKKLLLIDGNSLTYKAFFALFTSLERFTNEDGLHTSAIYGFNRMLDDILKDVQPTSALAAFDAGKTTFRTKMYEDYKAGRAKMPDELREQFPFVMDLLHDRGIKTYELKNYEADDIIGTLAKEASKRGYYVTIITGDRDLTQLCSDKVTVAISKKGVSEIEKYTPAFVKETMGITPEQIIDVKGLQGDNSDNYPGVEKVGPKTAVKLIQQFGSIENLYEHIDEVSGKKLKEHLIRDKDQALLAKKLATIDRDAPLTISLSDLKYDGADNDKLVDFYKKMNMKSFLREMEGASNQDAEKLPDVKYTVLTKDNLDELDQLSGEIVFNIEMLEENYHRAPFAGFVIGNRNHWYVSRDNDLLDDPKIKNILENKNIKKNVFDAKAQIVAANRENIKLNSVDFDMLLASYLLNTLDNSNDLAKVANRHNYYGVKPDSEVYGTGKKKEIPADDHVFFTHIVRKALAIDELKDKMIDDLKKHNQLDLYRNMEVPLSYVLSDMEIEGITVDVDTLEALKSKFTEHLSEIEQAIYQEAGEEFNIGSPKQLGEILFDKLKLPVVKKTKTGYSTSVDVLEKLAGLNPIIDNVLAYRQLSKLISTYIDGIKKDIYSRDHKVHTRYLQTLTQTGRLSSVDPNLQNIPVRTEEGRKIREAFVPSHKDWELFSSDYSQVELRVLAAISGDKNMQEAFKNGEDIHAATARRIFELPSNEDVTSELRRQAKAVNFGIVYGISAYGLAKNTGISRKRAQEFIDKYFREYPGVKKYTEDSVKFAEDHGYAETIMKRRRYLPDINSKQFQKRSFAERTAMNSPIQGSAADIVKVAMIRMQKELKKRGLKATMLLQIHDELIFEAPKDEIPVLEKLVPSIMDSAVDLDVPLKVESHYGPNWYDIKK</sequence>
<dbReference type="NCBIfam" id="TIGR00593">
    <property type="entry name" value="pola"/>
    <property type="match status" value="1"/>
</dbReference>
<dbReference type="PRINTS" id="PR00868">
    <property type="entry name" value="DNAPOLI"/>
</dbReference>
<reference evidence="21 22" key="1">
    <citation type="submission" date="2019-10" db="EMBL/GenBank/DDBJ databases">
        <title>Genome sequencing of Lactobacillus fructivorans.</title>
        <authorList>
            <person name="Kim K."/>
        </authorList>
    </citation>
    <scope>NUCLEOTIDE SEQUENCE [LARGE SCALE GENOMIC DNA]</scope>
    <source>
        <strain evidence="21 22">LF543</strain>
    </source>
</reference>
<keyword evidence="11" id="KW-0269">Exonuclease</keyword>
<evidence type="ECO:0000256" key="10">
    <source>
        <dbReference type="ARBA" id="ARBA00022801"/>
    </source>
</evidence>
<evidence type="ECO:0000256" key="16">
    <source>
        <dbReference type="NCBIfam" id="TIGR00593"/>
    </source>
</evidence>
<organism evidence="21 22">
    <name type="scientific">Fructilactobacillus fructivorans</name>
    <dbReference type="NCBI Taxonomy" id="1614"/>
    <lineage>
        <taxon>Bacteria</taxon>
        <taxon>Bacillati</taxon>
        <taxon>Bacillota</taxon>
        <taxon>Bacilli</taxon>
        <taxon>Lactobacillales</taxon>
        <taxon>Lactobacillaceae</taxon>
        <taxon>Fructilactobacillus</taxon>
    </lineage>
</organism>
<keyword evidence="6 17" id="KW-0548">Nucleotidyltransferase</keyword>
<dbReference type="Gene3D" id="3.40.50.1010">
    <property type="entry name" value="5'-nuclease"/>
    <property type="match status" value="1"/>
</dbReference>
<dbReference type="KEGG" id="lfv:LF543_02810"/>
<evidence type="ECO:0000256" key="15">
    <source>
        <dbReference type="ARBA" id="ARBA00049244"/>
    </source>
</evidence>
<dbReference type="EC" id="2.7.7.7" evidence="3 16"/>
<dbReference type="Pfam" id="PF02739">
    <property type="entry name" value="5_3_exonuc_N"/>
    <property type="match status" value="1"/>
</dbReference>
<dbReference type="InterPro" id="IPR019760">
    <property type="entry name" value="DNA-dir_DNA_pol_A_CS"/>
</dbReference>
<proteinExistence type="inferred from homology"/>
<dbReference type="InterPro" id="IPR002298">
    <property type="entry name" value="DNA_polymerase_A"/>
</dbReference>
<evidence type="ECO:0000256" key="13">
    <source>
        <dbReference type="ARBA" id="ARBA00023125"/>
    </source>
</evidence>
<dbReference type="SUPFAM" id="SSF47807">
    <property type="entry name" value="5' to 3' exonuclease, C-terminal subdomain"/>
    <property type="match status" value="1"/>
</dbReference>
<dbReference type="SMART" id="SM00279">
    <property type="entry name" value="HhH2"/>
    <property type="match status" value="1"/>
</dbReference>
<comment type="subunit">
    <text evidence="2 17">Single-chain monomer with multiple functions.</text>
</comment>
<evidence type="ECO:0000256" key="5">
    <source>
        <dbReference type="ARBA" id="ARBA00022679"/>
    </source>
</evidence>
<dbReference type="InterPro" id="IPR002421">
    <property type="entry name" value="5-3_exonuclease"/>
</dbReference>
<dbReference type="GO" id="GO:0006302">
    <property type="term" value="P:double-strand break repair"/>
    <property type="evidence" value="ECO:0007669"/>
    <property type="project" value="TreeGrafter"/>
</dbReference>
<dbReference type="CDD" id="cd06140">
    <property type="entry name" value="DNA_polA_I_Bacillus_like_exo"/>
    <property type="match status" value="1"/>
</dbReference>
<evidence type="ECO:0000256" key="1">
    <source>
        <dbReference type="ARBA" id="ARBA00007705"/>
    </source>
</evidence>
<dbReference type="Proteomes" id="UP000327194">
    <property type="component" value="Chromosome"/>
</dbReference>
<gene>
    <name evidence="17 21" type="primary">polA</name>
    <name evidence="21" type="ORF">LF543_02810</name>
</gene>